<proteinExistence type="predicted"/>
<protein>
    <submittedName>
        <fullName evidence="1">Uncharacterized protein</fullName>
    </submittedName>
</protein>
<accession>A0A834MXS9</accession>
<name>A0A834MXS9_VESGE</name>
<comment type="caution">
    <text evidence="1">The sequence shown here is derived from an EMBL/GenBank/DDBJ whole genome shotgun (WGS) entry which is preliminary data.</text>
</comment>
<evidence type="ECO:0000313" key="2">
    <source>
        <dbReference type="Proteomes" id="UP000617340"/>
    </source>
</evidence>
<dbReference type="AlphaFoldDB" id="A0A834MXS9"/>
<keyword evidence="2" id="KW-1185">Reference proteome</keyword>
<reference evidence="1" key="1">
    <citation type="journal article" date="2020" name="G3 (Bethesda)">
        <title>High-Quality Assemblies for Three Invasive Social Wasps from the &lt;i&gt;Vespula&lt;/i&gt; Genus.</title>
        <authorList>
            <person name="Harrop T.W.R."/>
            <person name="Guhlin J."/>
            <person name="McLaughlin G.M."/>
            <person name="Permina E."/>
            <person name="Stockwell P."/>
            <person name="Gilligan J."/>
            <person name="Le Lec M.F."/>
            <person name="Gruber M.A.M."/>
            <person name="Quinn O."/>
            <person name="Lovegrove M."/>
            <person name="Duncan E.J."/>
            <person name="Remnant E.J."/>
            <person name="Van Eeckhoven J."/>
            <person name="Graham B."/>
            <person name="Knapp R.A."/>
            <person name="Langford K.W."/>
            <person name="Kronenberg Z."/>
            <person name="Press M.O."/>
            <person name="Eacker S.M."/>
            <person name="Wilson-Rankin E.E."/>
            <person name="Purcell J."/>
            <person name="Lester P.J."/>
            <person name="Dearden P.K."/>
        </authorList>
    </citation>
    <scope>NUCLEOTIDE SEQUENCE</scope>
    <source>
        <strain evidence="1">Linc-1</strain>
    </source>
</reference>
<evidence type="ECO:0000313" key="1">
    <source>
        <dbReference type="EMBL" id="KAF7388445.1"/>
    </source>
</evidence>
<dbReference type="Proteomes" id="UP000617340">
    <property type="component" value="Unassembled WGS sequence"/>
</dbReference>
<dbReference type="EMBL" id="JACSDZ010000013">
    <property type="protein sequence ID" value="KAF7388445.1"/>
    <property type="molecule type" value="Genomic_DNA"/>
</dbReference>
<gene>
    <name evidence="1" type="ORF">HZH68_012387</name>
</gene>
<sequence>MAPACVVWRIPQERTTIVSSPCGTLICSVRTIDALDRLLDVLTRLLNGACAWSGLGLHVDVTSAGSCSSCRTGKSPNRTTTMGRRGISSIRRGVRVLRGIQEFHFASENGSTVCRIDPKTPTIPSFLDIYPLSGMSE</sequence>
<organism evidence="1 2">
    <name type="scientific">Vespula germanica</name>
    <name type="common">German yellow jacket</name>
    <name type="synonym">Paravespula germanica</name>
    <dbReference type="NCBI Taxonomy" id="30212"/>
    <lineage>
        <taxon>Eukaryota</taxon>
        <taxon>Metazoa</taxon>
        <taxon>Ecdysozoa</taxon>
        <taxon>Arthropoda</taxon>
        <taxon>Hexapoda</taxon>
        <taxon>Insecta</taxon>
        <taxon>Pterygota</taxon>
        <taxon>Neoptera</taxon>
        <taxon>Endopterygota</taxon>
        <taxon>Hymenoptera</taxon>
        <taxon>Apocrita</taxon>
        <taxon>Aculeata</taxon>
        <taxon>Vespoidea</taxon>
        <taxon>Vespidae</taxon>
        <taxon>Vespinae</taxon>
        <taxon>Vespula</taxon>
    </lineage>
</organism>